<evidence type="ECO:0000313" key="2">
    <source>
        <dbReference type="EMBL" id="KCZ88866.1"/>
    </source>
</evidence>
<dbReference type="Pfam" id="PF05239">
    <property type="entry name" value="PRC"/>
    <property type="match status" value="1"/>
</dbReference>
<organism evidence="2 3">
    <name type="scientific">Hyphomonas johnsonii MHS-2</name>
    <dbReference type="NCBI Taxonomy" id="1280950"/>
    <lineage>
        <taxon>Bacteria</taxon>
        <taxon>Pseudomonadati</taxon>
        <taxon>Pseudomonadota</taxon>
        <taxon>Alphaproteobacteria</taxon>
        <taxon>Hyphomonadales</taxon>
        <taxon>Hyphomonadaceae</taxon>
        <taxon>Hyphomonas</taxon>
    </lineage>
</organism>
<evidence type="ECO:0000313" key="3">
    <source>
        <dbReference type="Proteomes" id="UP000025171"/>
    </source>
</evidence>
<dbReference type="Gene3D" id="2.30.30.240">
    <property type="entry name" value="PRC-barrel domain"/>
    <property type="match status" value="1"/>
</dbReference>
<dbReference type="PATRIC" id="fig|1280950.3.peg.3043"/>
<name>A0A059FE92_9PROT</name>
<keyword evidence="3" id="KW-1185">Reference proteome</keyword>
<dbReference type="STRING" id="1280950.HJO_15154"/>
<dbReference type="Proteomes" id="UP000025171">
    <property type="component" value="Unassembled WGS sequence"/>
</dbReference>
<evidence type="ECO:0000259" key="1">
    <source>
        <dbReference type="Pfam" id="PF05239"/>
    </source>
</evidence>
<dbReference type="RefSeq" id="WP_035618570.1">
    <property type="nucleotide sequence ID" value="NZ_ARYK01000009.1"/>
</dbReference>
<dbReference type="EMBL" id="ARYK01000009">
    <property type="protein sequence ID" value="KCZ88866.1"/>
    <property type="molecule type" value="Genomic_DNA"/>
</dbReference>
<dbReference type="PANTHER" id="PTHR36505:SF1">
    <property type="entry name" value="BLR1072 PROTEIN"/>
    <property type="match status" value="1"/>
</dbReference>
<proteinExistence type="predicted"/>
<sequence>MNTMTHAPNSLISSDRVEGTNVYNGEGEKLGSVDCVMLDKAKGNVAYAVMSFGGFLGLGEKRHPLPWQTLNYDEGKEGYVVNMTKEELKSAPTLDVNEYDRLADRTYGASVFSYYGQTPYWTPIA</sequence>
<feature type="domain" description="PRC-barrel" evidence="1">
    <location>
        <begin position="14"/>
        <end position="88"/>
    </location>
</feature>
<dbReference type="AlphaFoldDB" id="A0A059FE92"/>
<dbReference type="InterPro" id="IPR011033">
    <property type="entry name" value="PRC_barrel-like_sf"/>
</dbReference>
<dbReference type="InterPro" id="IPR027275">
    <property type="entry name" value="PRC-brl_dom"/>
</dbReference>
<protein>
    <submittedName>
        <fullName evidence="2">PRC-barrel domain-containing protein</fullName>
    </submittedName>
</protein>
<gene>
    <name evidence="2" type="ORF">HJO_15154</name>
</gene>
<reference evidence="2 3" key="1">
    <citation type="journal article" date="2014" name="Antonie Van Leeuwenhoek">
        <title>Hyphomonas beringensis sp. nov. and Hyphomonas chukchiensis sp. nov., isolated from surface seawater of the Bering Sea and Chukchi Sea.</title>
        <authorList>
            <person name="Li C."/>
            <person name="Lai Q."/>
            <person name="Li G."/>
            <person name="Dong C."/>
            <person name="Wang J."/>
            <person name="Liao Y."/>
            <person name="Shao Z."/>
        </authorList>
    </citation>
    <scope>NUCLEOTIDE SEQUENCE [LARGE SCALE GENOMIC DNA]</scope>
    <source>
        <strain evidence="2 3">MHS-2</strain>
    </source>
</reference>
<dbReference type="SUPFAM" id="SSF50346">
    <property type="entry name" value="PRC-barrel domain"/>
    <property type="match status" value="1"/>
</dbReference>
<comment type="caution">
    <text evidence="2">The sequence shown here is derived from an EMBL/GenBank/DDBJ whole genome shotgun (WGS) entry which is preliminary data.</text>
</comment>
<dbReference type="PANTHER" id="PTHR36505">
    <property type="entry name" value="BLR1072 PROTEIN"/>
    <property type="match status" value="1"/>
</dbReference>
<accession>A0A059FE92</accession>
<dbReference type="OrthoDB" id="7274881at2"/>
<dbReference type="eggNOG" id="COG3861">
    <property type="taxonomic scope" value="Bacteria"/>
</dbReference>